<comment type="caution">
    <text evidence="1">The sequence shown here is derived from an EMBL/GenBank/DDBJ whole genome shotgun (WGS) entry which is preliminary data.</text>
</comment>
<dbReference type="InterPro" id="IPR022552">
    <property type="entry name" value="UPF_Ycf55"/>
</dbReference>
<dbReference type="PANTHER" id="PTHR36807">
    <property type="entry name" value="PHOSPHOGLYCOLATE PHOSPHATASE"/>
    <property type="match status" value="1"/>
</dbReference>
<keyword evidence="2" id="KW-1185">Reference proteome</keyword>
<protein>
    <recommendedName>
        <fullName evidence="3">DUF3685 domain-containing protein</fullName>
    </recommendedName>
</protein>
<reference evidence="1" key="1">
    <citation type="submission" date="2024-03" db="EMBL/GenBank/DDBJ databases">
        <title>WGS assembly of Saponaria officinalis var. Norfolk2.</title>
        <authorList>
            <person name="Jenkins J."/>
            <person name="Shu S."/>
            <person name="Grimwood J."/>
            <person name="Barry K."/>
            <person name="Goodstein D."/>
            <person name="Schmutz J."/>
            <person name="Leebens-Mack J."/>
            <person name="Osbourn A."/>
        </authorList>
    </citation>
    <scope>NUCLEOTIDE SEQUENCE [LARGE SCALE GENOMIC DNA]</scope>
    <source>
        <strain evidence="1">JIC</strain>
    </source>
</reference>
<evidence type="ECO:0000313" key="1">
    <source>
        <dbReference type="EMBL" id="KAK9726483.1"/>
    </source>
</evidence>
<dbReference type="Proteomes" id="UP001443914">
    <property type="component" value="Unassembled WGS sequence"/>
</dbReference>
<proteinExistence type="predicted"/>
<dbReference type="AlphaFoldDB" id="A0AAW1L0P6"/>
<name>A0AAW1L0P6_SAPOF</name>
<evidence type="ECO:0000313" key="2">
    <source>
        <dbReference type="Proteomes" id="UP001443914"/>
    </source>
</evidence>
<accession>A0AAW1L0P6</accession>
<dbReference type="Pfam" id="PF12452">
    <property type="entry name" value="DUF3685"/>
    <property type="match status" value="1"/>
</dbReference>
<dbReference type="PANTHER" id="PTHR36807:SF2">
    <property type="entry name" value="PHOSPHOGLYCOLATE PHOSPHATASE"/>
    <property type="match status" value="1"/>
</dbReference>
<dbReference type="EMBL" id="JBDFQZ010000005">
    <property type="protein sequence ID" value="KAK9726483.1"/>
    <property type="molecule type" value="Genomic_DNA"/>
</dbReference>
<evidence type="ECO:0008006" key="3">
    <source>
        <dbReference type="Google" id="ProtNLM"/>
    </source>
</evidence>
<organism evidence="1 2">
    <name type="scientific">Saponaria officinalis</name>
    <name type="common">Common soapwort</name>
    <name type="synonym">Lychnis saponaria</name>
    <dbReference type="NCBI Taxonomy" id="3572"/>
    <lineage>
        <taxon>Eukaryota</taxon>
        <taxon>Viridiplantae</taxon>
        <taxon>Streptophyta</taxon>
        <taxon>Embryophyta</taxon>
        <taxon>Tracheophyta</taxon>
        <taxon>Spermatophyta</taxon>
        <taxon>Magnoliopsida</taxon>
        <taxon>eudicotyledons</taxon>
        <taxon>Gunneridae</taxon>
        <taxon>Pentapetalae</taxon>
        <taxon>Caryophyllales</taxon>
        <taxon>Caryophyllaceae</taxon>
        <taxon>Caryophylleae</taxon>
        <taxon>Saponaria</taxon>
    </lineage>
</organism>
<gene>
    <name evidence="1" type="ORF">RND81_05G218400</name>
</gene>
<sequence>MFGRHSKMAECAILQSNFNLHFQRRYDKGCWTKPQNLSPRKFSRKHQFGSVAVWKPKYNTLSLSSRHRTSTVLRGSSMKCKCSGIMIDLENAAGSGWVPVIDQVLLTASVLLTYMAGVIPSKKSYISSEKNNSSDVLLLENPVFFGSRVTEEEGQSNCECNWTVVKGKITDSLLAYENGVIAGDNFDELELNHSKRPFSLSALAHGSRLRLLLSSVEQLEKEVNKIPDISATMERGEWLELLSTTLTKACRAAFISWMDKELSTKPDKELLYYMSEKLKEDEMILGNIRKSGKMELYADLIGFFRYSFFRDCSYYDQSVYTLHGSAILEDLVIRIADAMASTYLEVISVDSEVSTKISNLGMSLCALSTRALQKLRNEVAMFEWMHRNFGEIVLMYEDQFELRVLSSKPCLGSAEKQKENLSWWSKLTLKTSAKVESSLRYAVVSPFSLSVKRTKELRALKGWRYYFSLVLELADIAMPMSKAVVAQVRNAISFFLVSLIGRSVGLVYTGIRQSLRWK</sequence>